<dbReference type="InterPro" id="IPR012310">
    <property type="entry name" value="DNA_ligase_ATP-dep_cent"/>
</dbReference>
<keyword evidence="2" id="KW-0436">Ligase</keyword>
<dbReference type="SUPFAM" id="SSF50249">
    <property type="entry name" value="Nucleic acid-binding proteins"/>
    <property type="match status" value="1"/>
</dbReference>
<gene>
    <name evidence="8" type="ORF">TWF730_009301</name>
</gene>
<feature type="region of interest" description="Disordered" evidence="6">
    <location>
        <begin position="704"/>
        <end position="737"/>
    </location>
</feature>
<protein>
    <recommendedName>
        <fullName evidence="7">ATP-dependent DNA ligase family profile domain-containing protein</fullName>
    </recommendedName>
</protein>
<dbReference type="GO" id="GO:0032807">
    <property type="term" value="C:DNA ligase IV complex"/>
    <property type="evidence" value="ECO:0007669"/>
    <property type="project" value="TreeGrafter"/>
</dbReference>
<dbReference type="PROSITE" id="PS50160">
    <property type="entry name" value="DNA_LIGASE_A3"/>
    <property type="match status" value="1"/>
</dbReference>
<evidence type="ECO:0000313" key="8">
    <source>
        <dbReference type="EMBL" id="KAK6352476.1"/>
    </source>
</evidence>
<dbReference type="Proteomes" id="UP001373714">
    <property type="component" value="Unassembled WGS sequence"/>
</dbReference>
<dbReference type="Gene3D" id="2.40.50.140">
    <property type="entry name" value="Nucleic acid-binding proteins"/>
    <property type="match status" value="1"/>
</dbReference>
<dbReference type="GO" id="GO:0006310">
    <property type="term" value="P:DNA recombination"/>
    <property type="evidence" value="ECO:0007669"/>
    <property type="project" value="InterPro"/>
</dbReference>
<evidence type="ECO:0000256" key="4">
    <source>
        <dbReference type="ARBA" id="ARBA00022840"/>
    </source>
</evidence>
<dbReference type="GO" id="GO:0005524">
    <property type="term" value="F:ATP binding"/>
    <property type="evidence" value="ECO:0007669"/>
    <property type="project" value="UniProtKB-KW"/>
</dbReference>
<evidence type="ECO:0000256" key="1">
    <source>
        <dbReference type="ARBA" id="ARBA00007572"/>
    </source>
</evidence>
<dbReference type="InterPro" id="IPR036599">
    <property type="entry name" value="DNA_ligase_N_sf"/>
</dbReference>
<reference evidence="8 9" key="1">
    <citation type="submission" date="2019-10" db="EMBL/GenBank/DDBJ databases">
        <authorList>
            <person name="Palmer J.M."/>
        </authorList>
    </citation>
    <scope>NUCLEOTIDE SEQUENCE [LARGE SCALE GENOMIC DNA]</scope>
    <source>
        <strain evidence="8 9">TWF730</strain>
    </source>
</reference>
<keyword evidence="9" id="KW-1185">Reference proteome</keyword>
<dbReference type="Pfam" id="PF04675">
    <property type="entry name" value="DNA_ligase_A_N"/>
    <property type="match status" value="1"/>
</dbReference>
<dbReference type="InterPro" id="IPR029710">
    <property type="entry name" value="LIG4"/>
</dbReference>
<dbReference type="Gene3D" id="3.30.470.30">
    <property type="entry name" value="DNA ligase/mRNA capping enzyme"/>
    <property type="match status" value="1"/>
</dbReference>
<accession>A0AAV9UXX4</accession>
<feature type="compositionally biased region" description="Low complexity" evidence="6">
    <location>
        <begin position="766"/>
        <end position="777"/>
    </location>
</feature>
<dbReference type="Gene3D" id="1.10.3260.10">
    <property type="entry name" value="DNA ligase, ATP-dependent, N-terminal domain"/>
    <property type="match status" value="1"/>
</dbReference>
<dbReference type="GO" id="GO:0003910">
    <property type="term" value="F:DNA ligase (ATP) activity"/>
    <property type="evidence" value="ECO:0007669"/>
    <property type="project" value="InterPro"/>
</dbReference>
<keyword evidence="3" id="KW-0547">Nucleotide-binding</keyword>
<dbReference type="GO" id="GO:0006303">
    <property type="term" value="P:double-strand break repair via nonhomologous end joining"/>
    <property type="evidence" value="ECO:0007669"/>
    <property type="project" value="TreeGrafter"/>
</dbReference>
<dbReference type="EMBL" id="JAVHNS010000006">
    <property type="protein sequence ID" value="KAK6352476.1"/>
    <property type="molecule type" value="Genomic_DNA"/>
</dbReference>
<dbReference type="SUPFAM" id="SSF56091">
    <property type="entry name" value="DNA ligase/mRNA capping enzyme, catalytic domain"/>
    <property type="match status" value="1"/>
</dbReference>
<dbReference type="PANTHER" id="PTHR45997">
    <property type="entry name" value="DNA LIGASE 4"/>
    <property type="match status" value="1"/>
</dbReference>
<evidence type="ECO:0000256" key="5">
    <source>
        <dbReference type="ARBA" id="ARBA00023242"/>
    </source>
</evidence>
<dbReference type="GO" id="GO:0006297">
    <property type="term" value="P:nucleotide-excision repair, DNA gap filling"/>
    <property type="evidence" value="ECO:0007669"/>
    <property type="project" value="TreeGrafter"/>
</dbReference>
<evidence type="ECO:0000313" key="9">
    <source>
        <dbReference type="Proteomes" id="UP001373714"/>
    </source>
</evidence>
<dbReference type="Pfam" id="PF01068">
    <property type="entry name" value="DNA_ligase_A_M"/>
    <property type="match status" value="1"/>
</dbReference>
<name>A0AAV9UXX4_9PEZI</name>
<comment type="similarity">
    <text evidence="1">Belongs to the ATP-dependent DNA ligase family.</text>
</comment>
<feature type="compositionally biased region" description="Polar residues" evidence="6">
    <location>
        <begin position="803"/>
        <end position="813"/>
    </location>
</feature>
<dbReference type="InterPro" id="IPR012308">
    <property type="entry name" value="DNA_ligase_ATP-dep_N"/>
</dbReference>
<evidence type="ECO:0000256" key="2">
    <source>
        <dbReference type="ARBA" id="ARBA00022598"/>
    </source>
</evidence>
<dbReference type="PANTHER" id="PTHR45997:SF2">
    <property type="entry name" value="ATP DEPENDENT DNA LIGASE DOMAIN PROTEIN (AFU_ORTHOLOGUE AFUA_5G02430)"/>
    <property type="match status" value="1"/>
</dbReference>
<keyword evidence="5" id="KW-0539">Nucleus</keyword>
<sequence length="955" mass="109020">MPFLFSHVCDLLSTLESLHNPSNPTSASDLPFQYKSHISSWLTYFRPDLPPNIWLPLFSLLWPEGRPDRVYGFKEDGLITAVSAAMCFGRGRIEELKEWRTGGRGNIHHRDLGECVERVFAMSENVILPSNAVTISEIEEVLNELASLCRFSSSDIRDSENVRSKPLLPSIGTTGNKNTNRNGIPTRQFLLGRIYMRLSSRDAKWFTRIILKSLLPVTLEPDNLFREFHFLLPEIWRIRGQLESALSVLGSKTFRLFPCLPSPEDEEELREAAERLLLPEMGVKVGRPVFMKALSCERVIRMAGKKTWALERKYDGEYCQIHIDLTKDKDNQIKIYSKSGRDSTQDRISCHEIIRDCLNLDSPSKRKIKQRCILEAEFLVYSDAEDRIASFHSIRNHVMRSGTYVGTSLSVVRKHQTTEHVMLKFFDCILLDDICTPINTYTARRHHLESLVQRIENKAELVTRKLIDFSRPDARDSFLETFAEGIGLKWEGFVMKPVEGRYVGWGLGTGNYWVKLKRDYIPGFGDSADFVVVGGRCGGKRGVERGLDPTDANTFYAACLTNKREVVTSSAKPIFKIVFTVSYNLTQADLTFLQSHRYFHGVEYSNSPDTTYEVLPLDSHFSEPDFLFNSPLVLECFGAGFDKAAFSNYWTLRWPRVQKIHKERGFTEAVTFEELQVMGDKASTVSDDCIDEIKEWEEKLKASAERRKRRQVRPNGTREQQQQQQQPKGMLVKPAWEADSQTTSKLAAVRQWTPVVLESQPSFRASQVTTQSESQSSQKRKRPLSQISENEQSAGDGIEDPEATQTQDSQQLAVSTSPLFQSRVYLSECLSQRQHVEELLKTLEVNCHGSCKDLAAGEEIKMLSRAKEKAILLVDEAQREEITTFLKRLSRTRPRRKITVEVYSWRILEKMKDITDIRTGTGTGDHCGEDVSTKRRRVGVVDWSDMHLDTISSAL</sequence>
<feature type="domain" description="ATP-dependent DNA ligase family profile" evidence="7">
    <location>
        <begin position="414"/>
        <end position="561"/>
    </location>
</feature>
<dbReference type="GO" id="GO:0003677">
    <property type="term" value="F:DNA binding"/>
    <property type="evidence" value="ECO:0007669"/>
    <property type="project" value="InterPro"/>
</dbReference>
<organism evidence="8 9">
    <name type="scientific">Orbilia blumenaviensis</name>
    <dbReference type="NCBI Taxonomy" id="1796055"/>
    <lineage>
        <taxon>Eukaryota</taxon>
        <taxon>Fungi</taxon>
        <taxon>Dikarya</taxon>
        <taxon>Ascomycota</taxon>
        <taxon>Pezizomycotina</taxon>
        <taxon>Orbiliomycetes</taxon>
        <taxon>Orbiliales</taxon>
        <taxon>Orbiliaceae</taxon>
        <taxon>Orbilia</taxon>
    </lineage>
</organism>
<dbReference type="InterPro" id="IPR012340">
    <property type="entry name" value="NA-bd_OB-fold"/>
</dbReference>
<dbReference type="AlphaFoldDB" id="A0AAV9UXX4"/>
<evidence type="ECO:0000256" key="3">
    <source>
        <dbReference type="ARBA" id="ARBA00022741"/>
    </source>
</evidence>
<feature type="region of interest" description="Disordered" evidence="6">
    <location>
        <begin position="763"/>
        <end position="813"/>
    </location>
</feature>
<keyword evidence="4" id="KW-0067">ATP-binding</keyword>
<comment type="caution">
    <text evidence="8">The sequence shown here is derived from an EMBL/GenBank/DDBJ whole genome shotgun (WGS) entry which is preliminary data.</text>
</comment>
<proteinExistence type="inferred from homology"/>
<evidence type="ECO:0000259" key="7">
    <source>
        <dbReference type="PROSITE" id="PS50160"/>
    </source>
</evidence>
<evidence type="ECO:0000256" key="6">
    <source>
        <dbReference type="SAM" id="MobiDB-lite"/>
    </source>
</evidence>